<dbReference type="Proteomes" id="UP000249177">
    <property type="component" value="Unassembled WGS sequence"/>
</dbReference>
<keyword evidence="4" id="KW-1185">Reference proteome</keyword>
<evidence type="ECO:0008006" key="5">
    <source>
        <dbReference type="Google" id="ProtNLM"/>
    </source>
</evidence>
<dbReference type="OrthoDB" id="1366886at2"/>
<dbReference type="EMBL" id="QKXH01000001">
    <property type="protein sequence ID" value="PZX95064.1"/>
    <property type="molecule type" value="Genomic_DNA"/>
</dbReference>
<accession>A0A2W7U012</accession>
<comment type="caution">
    <text evidence="3">The sequence shown here is derived from an EMBL/GenBank/DDBJ whole genome shotgun (WGS) entry which is preliminary data.</text>
</comment>
<evidence type="ECO:0000256" key="1">
    <source>
        <dbReference type="SAM" id="MobiDB-lite"/>
    </source>
</evidence>
<keyword evidence="2" id="KW-0732">Signal</keyword>
<proteinExistence type="predicted"/>
<feature type="compositionally biased region" description="Polar residues" evidence="1">
    <location>
        <begin position="22"/>
        <end position="45"/>
    </location>
</feature>
<organism evidence="3 4">
    <name type="scientific">Flavobacterium aquariorum</name>
    <dbReference type="NCBI Taxonomy" id="2217670"/>
    <lineage>
        <taxon>Bacteria</taxon>
        <taxon>Pseudomonadati</taxon>
        <taxon>Bacteroidota</taxon>
        <taxon>Flavobacteriia</taxon>
        <taxon>Flavobacteriales</taxon>
        <taxon>Flavobacteriaceae</taxon>
        <taxon>Flavobacterium</taxon>
    </lineage>
</organism>
<feature type="signal peptide" evidence="2">
    <location>
        <begin position="1"/>
        <end position="21"/>
    </location>
</feature>
<name>A0A2W7U012_9FLAO</name>
<feature type="region of interest" description="Disordered" evidence="1">
    <location>
        <begin position="22"/>
        <end position="86"/>
    </location>
</feature>
<evidence type="ECO:0000256" key="2">
    <source>
        <dbReference type="SAM" id="SignalP"/>
    </source>
</evidence>
<feature type="chain" id="PRO_5015965246" description="3-oxoacyl-ACP reductase" evidence="2">
    <location>
        <begin position="22"/>
        <end position="86"/>
    </location>
</feature>
<dbReference type="RefSeq" id="WP_111408139.1">
    <property type="nucleotide sequence ID" value="NZ_QKXH01000001.1"/>
</dbReference>
<gene>
    <name evidence="3" type="ORF">DOS84_00400</name>
</gene>
<reference evidence="3 4" key="1">
    <citation type="submission" date="2018-06" db="EMBL/GenBank/DDBJ databases">
        <title>Flavobacterium sp IMCC34762, genome.</title>
        <authorList>
            <person name="Joung Y."/>
            <person name="Cho J."/>
            <person name="Song J."/>
        </authorList>
    </citation>
    <scope>NUCLEOTIDE SEQUENCE [LARGE SCALE GENOMIC DNA]</scope>
    <source>
        <strain evidence="3 4">IMCC34762</strain>
    </source>
</reference>
<evidence type="ECO:0000313" key="4">
    <source>
        <dbReference type="Proteomes" id="UP000249177"/>
    </source>
</evidence>
<protein>
    <recommendedName>
        <fullName evidence="5">3-oxoacyl-ACP reductase</fullName>
    </recommendedName>
</protein>
<evidence type="ECO:0000313" key="3">
    <source>
        <dbReference type="EMBL" id="PZX95064.1"/>
    </source>
</evidence>
<sequence>MKKAILTIGLFTLVLATTSFASPKNSTSSIADNAVITSIDGNGSQDSGGGKKIDFMGTVSKGKTTNQLADIDGNGSQDSGGGKKID</sequence>
<dbReference type="AlphaFoldDB" id="A0A2W7U012"/>